<keyword evidence="1" id="KW-0966">Cell projection</keyword>
<evidence type="ECO:0000313" key="1">
    <source>
        <dbReference type="EMBL" id="RBI84622.1"/>
    </source>
</evidence>
<proteinExistence type="predicted"/>
<comment type="caution">
    <text evidence="1">The sequence shown here is derived from an EMBL/GenBank/DDBJ whole genome shotgun (WGS) entry which is preliminary data.</text>
</comment>
<name>A0A365U7L4_9RHOB</name>
<gene>
    <name evidence="1" type="primary">flgB</name>
    <name evidence="1" type="ORF">DRV85_11750</name>
</gene>
<dbReference type="EMBL" id="QNTQ01000010">
    <property type="protein sequence ID" value="RBI84622.1"/>
    <property type="molecule type" value="Genomic_DNA"/>
</dbReference>
<evidence type="ECO:0000313" key="2">
    <source>
        <dbReference type="Proteomes" id="UP000253370"/>
    </source>
</evidence>
<reference evidence="1 2" key="1">
    <citation type="submission" date="2018-07" db="EMBL/GenBank/DDBJ databases">
        <title>Rhodosalinus sp. strain E84T genomic sequence and assembly.</title>
        <authorList>
            <person name="Liu Z.-W."/>
            <person name="Lu D.-C."/>
        </authorList>
    </citation>
    <scope>NUCLEOTIDE SEQUENCE [LARGE SCALE GENOMIC DNA]</scope>
    <source>
        <strain evidence="1 2">E84</strain>
    </source>
</reference>
<dbReference type="AlphaFoldDB" id="A0A365U7L4"/>
<accession>A0A365U7L4</accession>
<dbReference type="NCBIfam" id="NF009270">
    <property type="entry name" value="PRK12627.1"/>
    <property type="match status" value="1"/>
</dbReference>
<dbReference type="OrthoDB" id="9788334at2"/>
<keyword evidence="1" id="KW-0969">Cilium</keyword>
<organism evidence="1 2">
    <name type="scientific">Rhodosalinus halophilus</name>
    <dbReference type="NCBI Taxonomy" id="2259333"/>
    <lineage>
        <taxon>Bacteria</taxon>
        <taxon>Pseudomonadati</taxon>
        <taxon>Pseudomonadota</taxon>
        <taxon>Alphaproteobacteria</taxon>
        <taxon>Rhodobacterales</taxon>
        <taxon>Paracoccaceae</taxon>
        <taxon>Rhodosalinus</taxon>
    </lineage>
</organism>
<dbReference type="Proteomes" id="UP000253370">
    <property type="component" value="Unassembled WGS sequence"/>
</dbReference>
<keyword evidence="1" id="KW-0282">Flagellum</keyword>
<sequence>MNAIEGEAPMFDRLNVFRTAEMMAVHAGTRHAVVARNMAHADTPGYRPADLAPFREMAARHAPAATTLRATRPGHIGAATTGFATPEPRRDVVTDPNGNGVSLEYEMLKSVEAKRQHDRALTIYRSALEIMRQSLGRR</sequence>
<protein>
    <submittedName>
        <fullName evidence="1">Flagellar basal body rod protein FlgB</fullName>
    </submittedName>
</protein>
<keyword evidence="2" id="KW-1185">Reference proteome</keyword>